<protein>
    <submittedName>
        <fullName evidence="1">UVR8 protein</fullName>
    </submittedName>
</protein>
<evidence type="ECO:0000313" key="1">
    <source>
        <dbReference type="EMBL" id="CAE7637998.1"/>
    </source>
</evidence>
<feature type="non-terminal residue" evidence="1">
    <location>
        <position position="324"/>
    </location>
</feature>
<organism evidence="1 2">
    <name type="scientific">Symbiodinium pilosum</name>
    <name type="common">Dinoflagellate</name>
    <dbReference type="NCBI Taxonomy" id="2952"/>
    <lineage>
        <taxon>Eukaryota</taxon>
        <taxon>Sar</taxon>
        <taxon>Alveolata</taxon>
        <taxon>Dinophyceae</taxon>
        <taxon>Suessiales</taxon>
        <taxon>Symbiodiniaceae</taxon>
        <taxon>Symbiodinium</taxon>
    </lineage>
</organism>
<evidence type="ECO:0000313" key="2">
    <source>
        <dbReference type="Proteomes" id="UP000649617"/>
    </source>
</evidence>
<name>A0A812VR71_SYMPI</name>
<dbReference type="Proteomes" id="UP000649617">
    <property type="component" value="Unassembled WGS sequence"/>
</dbReference>
<dbReference type="AlphaFoldDB" id="A0A812VR71"/>
<gene>
    <name evidence="1" type="primary">UVR8</name>
    <name evidence="1" type="ORF">SPIL2461_LOCUS16854</name>
</gene>
<sequence>LLSVAVLAAKMSSHILLSEHILQQAAAEDWEEMPGMQSIIRRAEALGPQEISHDAQHGQLPWIRADCVIDVAQATAYLGQAIVFLYKAIDYKGLQCPDNSPSGCAASVAGVLTSLSWIASYVALAASSCKQAASNFGALCTSDFFSLQADFGELATSGAAVGHDCNVSHGPITLLMTGVAASKKVHTGASFIQGGAGPILQKALKIKGHMQAKRQHSFDMMQCVMDVTNSATYLVRAILQIRTAALSCSNPKACVIGITGIISSYVWVAQFTALAVSDCQVASDQKADCAADITDMVAALTNVAASGLGAVSDCAKKQHHPKGS</sequence>
<reference evidence="1" key="1">
    <citation type="submission" date="2021-02" db="EMBL/GenBank/DDBJ databases">
        <authorList>
            <person name="Dougan E. K."/>
            <person name="Rhodes N."/>
            <person name="Thang M."/>
            <person name="Chan C."/>
        </authorList>
    </citation>
    <scope>NUCLEOTIDE SEQUENCE</scope>
</reference>
<proteinExistence type="predicted"/>
<accession>A0A812VR71</accession>
<keyword evidence="2" id="KW-1185">Reference proteome</keyword>
<dbReference type="EMBL" id="CAJNIZ010042791">
    <property type="protein sequence ID" value="CAE7637998.1"/>
    <property type="molecule type" value="Genomic_DNA"/>
</dbReference>
<comment type="caution">
    <text evidence="1">The sequence shown here is derived from an EMBL/GenBank/DDBJ whole genome shotgun (WGS) entry which is preliminary data.</text>
</comment>